<name>A0A917FZJ6_9BACI</name>
<dbReference type="EMBL" id="BMJT01000002">
    <property type="protein sequence ID" value="GGG15310.1"/>
    <property type="molecule type" value="Genomic_DNA"/>
</dbReference>
<dbReference type="RefSeq" id="WP_188613631.1">
    <property type="nucleotide sequence ID" value="NZ_BMJT01000002.1"/>
</dbReference>
<sequence>MKKCWLLWLTLLMLTACQSQHNTLAADLQAVIQNPKLEKVELTSMVEFDWQEAYLFPPYTQHNEITSTLGFPFSEQTNVTNSDNIYLLVFLHEDKIIESVDIHRAHCDFTIDSTKLTPDQDTIYIQRYS</sequence>
<evidence type="ECO:0008006" key="4">
    <source>
        <dbReference type="Google" id="ProtNLM"/>
    </source>
</evidence>
<proteinExistence type="predicted"/>
<evidence type="ECO:0000256" key="1">
    <source>
        <dbReference type="SAM" id="SignalP"/>
    </source>
</evidence>
<feature type="signal peptide" evidence="1">
    <location>
        <begin position="1"/>
        <end position="21"/>
    </location>
</feature>
<accession>A0A917FZJ6</accession>
<evidence type="ECO:0000313" key="2">
    <source>
        <dbReference type="EMBL" id="GGG15310.1"/>
    </source>
</evidence>
<organism evidence="2 3">
    <name type="scientific">Lysinibacillus alkalisoli</name>
    <dbReference type="NCBI Taxonomy" id="1911548"/>
    <lineage>
        <taxon>Bacteria</taxon>
        <taxon>Bacillati</taxon>
        <taxon>Bacillota</taxon>
        <taxon>Bacilli</taxon>
        <taxon>Bacillales</taxon>
        <taxon>Bacillaceae</taxon>
        <taxon>Lysinibacillus</taxon>
    </lineage>
</organism>
<keyword evidence="3" id="KW-1185">Reference proteome</keyword>
<dbReference type="AlphaFoldDB" id="A0A917FZJ6"/>
<dbReference type="PROSITE" id="PS51257">
    <property type="entry name" value="PROKAR_LIPOPROTEIN"/>
    <property type="match status" value="1"/>
</dbReference>
<comment type="caution">
    <text evidence="2">The sequence shown here is derived from an EMBL/GenBank/DDBJ whole genome shotgun (WGS) entry which is preliminary data.</text>
</comment>
<feature type="chain" id="PRO_5039116127" description="Lipoprotein" evidence="1">
    <location>
        <begin position="22"/>
        <end position="129"/>
    </location>
</feature>
<protein>
    <recommendedName>
        <fullName evidence="4">Lipoprotein</fullName>
    </recommendedName>
</protein>
<evidence type="ECO:0000313" key="3">
    <source>
        <dbReference type="Proteomes" id="UP000616608"/>
    </source>
</evidence>
<gene>
    <name evidence="2" type="ORF">GCM10007425_07010</name>
</gene>
<reference evidence="2" key="2">
    <citation type="submission" date="2020-09" db="EMBL/GenBank/DDBJ databases">
        <authorList>
            <person name="Sun Q."/>
            <person name="Zhou Y."/>
        </authorList>
    </citation>
    <scope>NUCLEOTIDE SEQUENCE</scope>
    <source>
        <strain evidence="2">CGMCC 1.15760</strain>
    </source>
</reference>
<keyword evidence="1" id="KW-0732">Signal</keyword>
<dbReference type="Proteomes" id="UP000616608">
    <property type="component" value="Unassembled WGS sequence"/>
</dbReference>
<reference evidence="2" key="1">
    <citation type="journal article" date="2014" name="Int. J. Syst. Evol. Microbiol.">
        <title>Complete genome sequence of Corynebacterium casei LMG S-19264T (=DSM 44701T), isolated from a smear-ripened cheese.</title>
        <authorList>
            <consortium name="US DOE Joint Genome Institute (JGI-PGF)"/>
            <person name="Walter F."/>
            <person name="Albersmeier A."/>
            <person name="Kalinowski J."/>
            <person name="Ruckert C."/>
        </authorList>
    </citation>
    <scope>NUCLEOTIDE SEQUENCE</scope>
    <source>
        <strain evidence="2">CGMCC 1.15760</strain>
    </source>
</reference>